<dbReference type="Proteomes" id="UP001628156">
    <property type="component" value="Unassembled WGS sequence"/>
</dbReference>
<keyword evidence="1" id="KW-1133">Transmembrane helix</keyword>
<organism evidence="2 3">
    <name type="scientific">Entamoeba nuttalli</name>
    <dbReference type="NCBI Taxonomy" id="412467"/>
    <lineage>
        <taxon>Eukaryota</taxon>
        <taxon>Amoebozoa</taxon>
        <taxon>Evosea</taxon>
        <taxon>Archamoebae</taxon>
        <taxon>Mastigamoebida</taxon>
        <taxon>Entamoebidae</taxon>
        <taxon>Entamoeba</taxon>
    </lineage>
</organism>
<evidence type="ECO:0000256" key="1">
    <source>
        <dbReference type="SAM" id="Phobius"/>
    </source>
</evidence>
<name>A0ABQ0DQ47_9EUKA</name>
<keyword evidence="3" id="KW-1185">Reference proteome</keyword>
<gene>
    <name evidence="2" type="ORF">ENUP19_0224G0014</name>
</gene>
<keyword evidence="1" id="KW-0472">Membrane</keyword>
<feature type="transmembrane region" description="Helical" evidence="1">
    <location>
        <begin position="296"/>
        <end position="315"/>
    </location>
</feature>
<accession>A0ABQ0DQ47</accession>
<keyword evidence="1" id="KW-0812">Transmembrane</keyword>
<dbReference type="PANTHER" id="PTHR37049:SF4">
    <property type="entry name" value="RHODANESE DOMAIN-CONTAINING PROTEIN"/>
    <property type="match status" value="1"/>
</dbReference>
<proteinExistence type="predicted"/>
<dbReference type="EMBL" id="BAAFRS010000224">
    <property type="protein sequence ID" value="GAB1224882.1"/>
    <property type="molecule type" value="Genomic_DNA"/>
</dbReference>
<sequence length="316" mass="36421">MKKTYEETISNCIDLFDSNNYPIQVIFPKNERRFGNYSQWIEKILSPHDDVNYIVSLRESDYTNYMLKTGFAVNLYDPQTCQERRSKWISKIHILNSIQLGEWYSKPNIIKYGDVEHKVTQPSIQVFTKKKLMKHPRKPTEIVVYTDSYCYSACSCVTKGLKECEGAILVGFDGDPYGKDEEFEVGLSLIDVVESVSVLSHLWIIQYGYNLGVSIKEFEEETKKIVEKYKTKCNPKNKRLVKRDSKCDKEINIEHGHGGYEYNGEWSSKCVLAYCHEGYKFDYINNKCIKDVCSNGVPISIINVSMGIIGIIALIL</sequence>
<comment type="caution">
    <text evidence="2">The sequence shown here is derived from an EMBL/GenBank/DDBJ whole genome shotgun (WGS) entry which is preliminary data.</text>
</comment>
<reference evidence="2 3" key="1">
    <citation type="journal article" date="2019" name="PLoS Negl. Trop. Dis.">
        <title>Whole genome sequencing of Entamoeba nuttalli reveals mammalian host-related molecular signatures and a novel octapeptide-repeat surface protein.</title>
        <authorList>
            <person name="Tanaka M."/>
            <person name="Makiuchi T."/>
            <person name="Komiyama T."/>
            <person name="Shiina T."/>
            <person name="Osaki K."/>
            <person name="Tachibana H."/>
        </authorList>
    </citation>
    <scope>NUCLEOTIDE SEQUENCE [LARGE SCALE GENOMIC DNA]</scope>
    <source>
        <strain evidence="2 3">P19-061405</strain>
    </source>
</reference>
<evidence type="ECO:0000313" key="3">
    <source>
        <dbReference type="Proteomes" id="UP001628156"/>
    </source>
</evidence>
<evidence type="ECO:0000313" key="2">
    <source>
        <dbReference type="EMBL" id="GAB1224882.1"/>
    </source>
</evidence>
<protein>
    <submittedName>
        <fullName evidence="2">Uncharacterized protein</fullName>
    </submittedName>
</protein>
<dbReference type="PANTHER" id="PTHR37049">
    <property type="entry name" value="PEPTIDASE S41 FAMILY PROTEIN"/>
    <property type="match status" value="1"/>
</dbReference>
<dbReference type="InterPro" id="IPR052766">
    <property type="entry name" value="S41A_metabolite_peptidase"/>
</dbReference>